<dbReference type="AlphaFoldDB" id="A0A7X2ST44"/>
<dbReference type="EMBL" id="WKKX01000651">
    <property type="protein sequence ID" value="MSE09159.1"/>
    <property type="molecule type" value="Genomic_DNA"/>
</dbReference>
<keyword evidence="1" id="KW-0689">Ribosomal protein</keyword>
<dbReference type="Proteomes" id="UP000467635">
    <property type="component" value="Unassembled WGS sequence"/>
</dbReference>
<name>A0A7X2ST44_9LACO</name>
<feature type="non-terminal residue" evidence="1">
    <location>
        <position position="27"/>
    </location>
</feature>
<protein>
    <submittedName>
        <fullName evidence="1">30S ribosomal protein S4</fullName>
    </submittedName>
</protein>
<organism evidence="1 2">
    <name type="scientific">Ligilactobacillus salivarius</name>
    <dbReference type="NCBI Taxonomy" id="1624"/>
    <lineage>
        <taxon>Bacteria</taxon>
        <taxon>Bacillati</taxon>
        <taxon>Bacillota</taxon>
        <taxon>Bacilli</taxon>
        <taxon>Lactobacillales</taxon>
        <taxon>Lactobacillaceae</taxon>
        <taxon>Ligilactobacillus</taxon>
    </lineage>
</organism>
<accession>A0A7X2ST44</accession>
<keyword evidence="1" id="KW-0687">Ribonucleoprotein</keyword>
<dbReference type="GO" id="GO:0005840">
    <property type="term" value="C:ribosome"/>
    <property type="evidence" value="ECO:0007669"/>
    <property type="project" value="UniProtKB-KW"/>
</dbReference>
<evidence type="ECO:0000313" key="1">
    <source>
        <dbReference type="EMBL" id="MSE09159.1"/>
    </source>
</evidence>
<comment type="caution">
    <text evidence="1">The sequence shown here is derived from an EMBL/GenBank/DDBJ whole genome shotgun (WGS) entry which is preliminary data.</text>
</comment>
<gene>
    <name evidence="1" type="ORF">GKC33_10800</name>
</gene>
<proteinExistence type="predicted"/>
<evidence type="ECO:0000313" key="2">
    <source>
        <dbReference type="Proteomes" id="UP000467635"/>
    </source>
</evidence>
<sequence length="27" mass="2988">MSRYTGPSWKVSRRLGFSLSGTGKELS</sequence>
<reference evidence="1 2" key="1">
    <citation type="submission" date="2019-11" db="EMBL/GenBank/DDBJ databases">
        <title>Draft Genome Sequence of Plant Growth-Promoting Rhizosphere-Associated Bacteria.</title>
        <authorList>
            <person name="Vasilyev I.Y."/>
            <person name="Radchenko V."/>
            <person name="Ilnitskaya E.V."/>
        </authorList>
    </citation>
    <scope>NUCLEOTIDE SEQUENCE [LARGE SCALE GENOMIC DNA]</scope>
    <source>
        <strain evidence="1 2">VRA_01-1sq_f</strain>
    </source>
</reference>